<comment type="caution">
    <text evidence="2">The sequence shown here is derived from an EMBL/GenBank/DDBJ whole genome shotgun (WGS) entry which is preliminary data.</text>
</comment>
<proteinExistence type="predicted"/>
<evidence type="ECO:0000313" key="2">
    <source>
        <dbReference type="EMBL" id="CAG8609560.1"/>
    </source>
</evidence>
<sequence>MFPRSKSITKKARNIRVKTCHSWSVHEKLMVIHYFECVQNIAATTRKFDIEHKQVHDWSKDDLVFNYEILSDESANMNEEEALNFDNNNDEYEEIRVDNDWE</sequence>
<organism evidence="2 3">
    <name type="scientific">Gigaspora margarita</name>
    <dbReference type="NCBI Taxonomy" id="4874"/>
    <lineage>
        <taxon>Eukaryota</taxon>
        <taxon>Fungi</taxon>
        <taxon>Fungi incertae sedis</taxon>
        <taxon>Mucoromycota</taxon>
        <taxon>Glomeromycotina</taxon>
        <taxon>Glomeromycetes</taxon>
        <taxon>Diversisporales</taxon>
        <taxon>Gigasporaceae</taxon>
        <taxon>Gigaspora</taxon>
    </lineage>
</organism>
<protein>
    <submittedName>
        <fullName evidence="2">35119_t:CDS:1</fullName>
    </submittedName>
</protein>
<name>A0ABN7UKM5_GIGMA</name>
<keyword evidence="3" id="KW-1185">Reference proteome</keyword>
<dbReference type="Pfam" id="PF09607">
    <property type="entry name" value="BrkDBD"/>
    <property type="match status" value="1"/>
</dbReference>
<gene>
    <name evidence="2" type="ORF">GMARGA_LOCUS7285</name>
</gene>
<dbReference type="EMBL" id="CAJVQB010003484">
    <property type="protein sequence ID" value="CAG8609560.1"/>
    <property type="molecule type" value="Genomic_DNA"/>
</dbReference>
<dbReference type="Proteomes" id="UP000789901">
    <property type="component" value="Unassembled WGS sequence"/>
</dbReference>
<feature type="domain" description="Brinker DNA-binding" evidence="1">
    <location>
        <begin position="22"/>
        <end position="60"/>
    </location>
</feature>
<reference evidence="2 3" key="1">
    <citation type="submission" date="2021-06" db="EMBL/GenBank/DDBJ databases">
        <authorList>
            <person name="Kallberg Y."/>
            <person name="Tangrot J."/>
            <person name="Rosling A."/>
        </authorList>
    </citation>
    <scope>NUCLEOTIDE SEQUENCE [LARGE SCALE GENOMIC DNA]</scope>
    <source>
        <strain evidence="2 3">120-4 pot B 10/14</strain>
    </source>
</reference>
<accession>A0ABN7UKM5</accession>
<evidence type="ECO:0000259" key="1">
    <source>
        <dbReference type="Pfam" id="PF09607"/>
    </source>
</evidence>
<dbReference type="InterPro" id="IPR018586">
    <property type="entry name" value="Brinker_DNA-bd"/>
</dbReference>
<dbReference type="Gene3D" id="1.10.10.60">
    <property type="entry name" value="Homeodomain-like"/>
    <property type="match status" value="1"/>
</dbReference>
<evidence type="ECO:0000313" key="3">
    <source>
        <dbReference type="Proteomes" id="UP000789901"/>
    </source>
</evidence>